<name>A0A1Q9LNI0_9PSEU</name>
<evidence type="ECO:0000313" key="3">
    <source>
        <dbReference type="Proteomes" id="UP000186040"/>
    </source>
</evidence>
<keyword evidence="3" id="KW-1185">Reference proteome</keyword>
<accession>A0A1Q9LNI0</accession>
<dbReference type="STRING" id="1193682.BJP25_14890"/>
<protein>
    <recommendedName>
        <fullName evidence="4">DUF998 domain-containing protein</fullName>
    </recommendedName>
</protein>
<keyword evidence="1" id="KW-1133">Transmembrane helix</keyword>
<keyword evidence="1" id="KW-0472">Membrane</keyword>
<dbReference type="Pfam" id="PF06197">
    <property type="entry name" value="DUF998"/>
    <property type="match status" value="1"/>
</dbReference>
<dbReference type="RefSeq" id="WP_075974467.1">
    <property type="nucleotide sequence ID" value="NZ_MKQR01000009.1"/>
</dbReference>
<dbReference type="InterPro" id="IPR009339">
    <property type="entry name" value="DUF998"/>
</dbReference>
<dbReference type="AlphaFoldDB" id="A0A1Q9LNI0"/>
<keyword evidence="1" id="KW-0812">Transmembrane</keyword>
<feature type="transmembrane region" description="Helical" evidence="1">
    <location>
        <begin position="112"/>
        <end position="130"/>
    </location>
</feature>
<feature type="transmembrane region" description="Helical" evidence="1">
    <location>
        <begin position="85"/>
        <end position="106"/>
    </location>
</feature>
<dbReference type="Proteomes" id="UP000186040">
    <property type="component" value="Unassembled WGS sequence"/>
</dbReference>
<evidence type="ECO:0000313" key="2">
    <source>
        <dbReference type="EMBL" id="OLR93571.1"/>
    </source>
</evidence>
<feature type="transmembrane region" description="Helical" evidence="1">
    <location>
        <begin position="142"/>
        <end position="159"/>
    </location>
</feature>
<gene>
    <name evidence="2" type="ORF">BJP25_14890</name>
</gene>
<evidence type="ECO:0000256" key="1">
    <source>
        <dbReference type="SAM" id="Phobius"/>
    </source>
</evidence>
<reference evidence="2 3" key="1">
    <citation type="submission" date="2016-10" db="EMBL/GenBank/DDBJ databases">
        <title>The Draft Genome Sequence of Actinokineospora bangkokensis 44EHWT reveals the biosynthetic pathway of antifungal compounds Thailandins with unusual extender unit butylmalonyl-CoA.</title>
        <authorList>
            <person name="Greule A."/>
            <person name="Intra B."/>
            <person name="Flemming S."/>
            <person name="Rommel M.G."/>
            <person name="Panbangred W."/>
            <person name="Bechthold A."/>
        </authorList>
    </citation>
    <scope>NUCLEOTIDE SEQUENCE [LARGE SCALE GENOMIC DNA]</scope>
    <source>
        <strain evidence="2 3">44EHW</strain>
    </source>
</reference>
<feature type="transmembrane region" description="Helical" evidence="1">
    <location>
        <begin position="55"/>
        <end position="78"/>
    </location>
</feature>
<comment type="caution">
    <text evidence="2">The sequence shown here is derived from an EMBL/GenBank/DDBJ whole genome shotgun (WGS) entry which is preliminary data.</text>
</comment>
<organism evidence="2 3">
    <name type="scientific">Actinokineospora bangkokensis</name>
    <dbReference type="NCBI Taxonomy" id="1193682"/>
    <lineage>
        <taxon>Bacteria</taxon>
        <taxon>Bacillati</taxon>
        <taxon>Actinomycetota</taxon>
        <taxon>Actinomycetes</taxon>
        <taxon>Pseudonocardiales</taxon>
        <taxon>Pseudonocardiaceae</taxon>
        <taxon>Actinokineospora</taxon>
    </lineage>
</organism>
<dbReference type="EMBL" id="MKQR01000009">
    <property type="protein sequence ID" value="OLR93571.1"/>
    <property type="molecule type" value="Genomic_DNA"/>
</dbReference>
<evidence type="ECO:0008006" key="4">
    <source>
        <dbReference type="Google" id="ProtNLM"/>
    </source>
</evidence>
<dbReference type="OrthoDB" id="8159487at2"/>
<proteinExistence type="predicted"/>
<sequence>MTATLSPARLTPAHLLTAAGPLWVAVSFAQAATRDGFDLGTAPLSMLSLGPAGWVQVLNFLVAGVLTFLGASALPGVWPVRLMRVNGVGLAAAGVFPMDAGTVLTWHSYLHMAAGTASFASLAATCFILARRFRRAGARGSAALSVVAGAAMALGDLWAMSGGAWGSVTIAVGAAASMLWVSTVAARV</sequence>
<feature type="transmembrane region" description="Helical" evidence="1">
    <location>
        <begin position="165"/>
        <end position="186"/>
    </location>
</feature>